<dbReference type="KEGG" id="aez:C3E78_06730"/>
<protein>
    <submittedName>
        <fullName evidence="1">DUF2892 domain-containing protein</fullName>
    </submittedName>
</protein>
<evidence type="ECO:0000313" key="1">
    <source>
        <dbReference type="EMBL" id="AWB91916.1"/>
    </source>
</evidence>
<dbReference type="Pfam" id="PF11127">
    <property type="entry name" value="YgaP-like_TM"/>
    <property type="match status" value="1"/>
</dbReference>
<gene>
    <name evidence="1" type="ORF">C3E78_06730</name>
</gene>
<accession>A0A5F2EX99</accession>
<reference evidence="2" key="1">
    <citation type="submission" date="2018-01" db="EMBL/GenBank/DDBJ databases">
        <authorList>
            <person name="Li J."/>
        </authorList>
    </citation>
    <scope>NUCLEOTIDE SEQUENCE [LARGE SCALE GENOMIC DNA]</scope>
    <source>
        <strain evidence="2">592</strain>
    </source>
</reference>
<accession>A0A2S0WKP0</accession>
<dbReference type="OrthoDB" id="9799383at2"/>
<keyword evidence="2" id="KW-1185">Reference proteome</keyword>
<dbReference type="InterPro" id="IPR021309">
    <property type="entry name" value="YgaP-like_TM"/>
</dbReference>
<dbReference type="AlphaFoldDB" id="A0A2S0WKP0"/>
<dbReference type="Proteomes" id="UP000244384">
    <property type="component" value="Chromosome"/>
</dbReference>
<organism evidence="1 2">
    <name type="scientific">Aeromicrobium chenweiae</name>
    <dbReference type="NCBI Taxonomy" id="2079793"/>
    <lineage>
        <taxon>Bacteria</taxon>
        <taxon>Bacillati</taxon>
        <taxon>Actinomycetota</taxon>
        <taxon>Actinomycetes</taxon>
        <taxon>Propionibacteriales</taxon>
        <taxon>Nocardioidaceae</taxon>
        <taxon>Aeromicrobium</taxon>
    </lineage>
</organism>
<evidence type="ECO:0000313" key="2">
    <source>
        <dbReference type="Proteomes" id="UP000244384"/>
    </source>
</evidence>
<sequence>MNIDRAVMALAGTLTLLGVILATLTSPWWMAVPAFVGLNLLQASLTGFCPAALILRRAGVPAGCAFRAD</sequence>
<proteinExistence type="predicted"/>
<name>A0A2S0WKP0_9ACTN</name>
<dbReference type="EMBL" id="CP026952">
    <property type="protein sequence ID" value="AWB91916.1"/>
    <property type="molecule type" value="Genomic_DNA"/>
</dbReference>
<dbReference type="RefSeq" id="WP_108577561.1">
    <property type="nucleotide sequence ID" value="NZ_CP026952.1"/>
</dbReference>
<dbReference type="Gene3D" id="6.10.140.1340">
    <property type="match status" value="1"/>
</dbReference>